<dbReference type="Proteomes" id="UP000286271">
    <property type="component" value="Unassembled WGS sequence"/>
</dbReference>
<dbReference type="AlphaFoldDB" id="A0A3R6CAU3"/>
<name>A0A3R6CAU3_9FIRM</name>
<organism evidence="1 2">
    <name type="scientific">Roseburia inulinivorans</name>
    <dbReference type="NCBI Taxonomy" id="360807"/>
    <lineage>
        <taxon>Bacteria</taxon>
        <taxon>Bacillati</taxon>
        <taxon>Bacillota</taxon>
        <taxon>Clostridia</taxon>
        <taxon>Lachnospirales</taxon>
        <taxon>Lachnospiraceae</taxon>
        <taxon>Roseburia</taxon>
    </lineage>
</organism>
<accession>A0A3R6CAU3</accession>
<comment type="caution">
    <text evidence="1">The sequence shown here is derived from an EMBL/GenBank/DDBJ whole genome shotgun (WGS) entry which is preliminary data.</text>
</comment>
<sequence length="61" mass="7382">MFTKRAGFFYKRKLAFFMFISYNLSVDGVAVPKKKLKIYYTFFTRIRIKTERRDCIIVKSV</sequence>
<gene>
    <name evidence="1" type="ORF">DW707_05015</name>
</gene>
<dbReference type="EMBL" id="QSKW01000005">
    <property type="protein sequence ID" value="RHE99087.1"/>
    <property type="molecule type" value="Genomic_DNA"/>
</dbReference>
<reference evidence="1 2" key="1">
    <citation type="submission" date="2018-08" db="EMBL/GenBank/DDBJ databases">
        <title>A genome reference for cultivated species of the human gut microbiota.</title>
        <authorList>
            <person name="Zou Y."/>
            <person name="Xue W."/>
            <person name="Luo G."/>
        </authorList>
    </citation>
    <scope>NUCLEOTIDE SEQUENCE [LARGE SCALE GENOMIC DNA]</scope>
    <source>
        <strain evidence="1 2">AM27-11</strain>
    </source>
</reference>
<evidence type="ECO:0000313" key="2">
    <source>
        <dbReference type="Proteomes" id="UP000286271"/>
    </source>
</evidence>
<protein>
    <submittedName>
        <fullName evidence="1">Uncharacterized protein</fullName>
    </submittedName>
</protein>
<evidence type="ECO:0000313" key="1">
    <source>
        <dbReference type="EMBL" id="RHE99087.1"/>
    </source>
</evidence>
<proteinExistence type="predicted"/>